<dbReference type="Proteomes" id="UP000030184">
    <property type="component" value="Unassembled WGS sequence"/>
</dbReference>
<name>A0A090VPP7_9FLAO</name>
<dbReference type="RefSeq" id="WP_042240147.1">
    <property type="nucleotide sequence ID" value="NZ_BBNR01000001.1"/>
</dbReference>
<dbReference type="AlphaFoldDB" id="A0A090VPP7"/>
<evidence type="ECO:0000313" key="5">
    <source>
        <dbReference type="Proteomes" id="UP000029641"/>
    </source>
</evidence>
<evidence type="ECO:0000313" key="4">
    <source>
        <dbReference type="EMBL" id="GAL89104.1"/>
    </source>
</evidence>
<dbReference type="Proteomes" id="UP000029641">
    <property type="component" value="Unassembled WGS sequence"/>
</dbReference>
<proteinExistence type="predicted"/>
<comment type="caution">
    <text evidence="2">The sequence shown here is derived from an EMBL/GenBank/DDBJ whole genome shotgun (WGS) entry which is preliminary data.</text>
</comment>
<dbReference type="eggNOG" id="ENOG502Z8F0">
    <property type="taxonomic scope" value="Bacteria"/>
</dbReference>
<feature type="transmembrane region" description="Helical" evidence="1">
    <location>
        <begin position="330"/>
        <end position="350"/>
    </location>
</feature>
<evidence type="ECO:0000313" key="6">
    <source>
        <dbReference type="Proteomes" id="UP000030184"/>
    </source>
</evidence>
<dbReference type="OrthoDB" id="1452530at2"/>
<dbReference type="EMBL" id="BBNY01000005">
    <property type="protein sequence ID" value="GAL89104.1"/>
    <property type="molecule type" value="Genomic_DNA"/>
</dbReference>
<gene>
    <name evidence="2" type="ORF">JCM19301_3774</name>
    <name evidence="3" type="ORF">JCM19302_4104</name>
    <name evidence="4" type="ORF">JCM19538_2093</name>
</gene>
<sequence length="362" mass="41672">MSKDLPQQPQESEEVDLGQLFKMIGNIFEKFFAFIGRLLNKLFLSFVWFIFFVKKHILKIIIAAIIGFAFGYFKEIKGEPIYKSTTVIKQNYDTGENLYRAIDYYNELIAERDSITLGAVLGISSSKASSLITLGVESVITENDKLKNFDSYTKGLDSVVAATVTFEEFVKNSKEFQYPVQRIIIKAKEKNVFGTVISNIVEKIEATEYFQTEQKKDLEELNRLQKSIQASLEASQELQSVYKRVLETPTNEKKSLGTQTSITIDNKDDRKVTKEFELYNNDVALRRELVAIQRKKEDKQFIIEVVSSQENQGTIDNSKQFLGKRLNVKIYYMLILMILISVVLLALHFIKFLEKYKSEVIS</sequence>
<accession>A0A090VPP7</accession>
<evidence type="ECO:0000313" key="3">
    <source>
        <dbReference type="EMBL" id="GAL69375.1"/>
    </source>
</evidence>
<organism evidence="2 5">
    <name type="scientific">Jejuia pallidilutea</name>
    <dbReference type="NCBI Taxonomy" id="504487"/>
    <lineage>
        <taxon>Bacteria</taxon>
        <taxon>Pseudomonadati</taxon>
        <taxon>Bacteroidota</taxon>
        <taxon>Flavobacteriia</taxon>
        <taxon>Flavobacteriales</taxon>
        <taxon>Flavobacteriaceae</taxon>
        <taxon>Jejuia</taxon>
    </lineage>
</organism>
<keyword evidence="1" id="KW-0812">Transmembrane</keyword>
<protein>
    <submittedName>
        <fullName evidence="2">Uncharacterized protein</fullName>
    </submittedName>
</protein>
<dbReference type="STRING" id="504487.JCM19538_2093"/>
<evidence type="ECO:0000313" key="2">
    <source>
        <dbReference type="EMBL" id="GAL65314.1"/>
    </source>
</evidence>
<keyword evidence="6" id="KW-1185">Reference proteome</keyword>
<dbReference type="Proteomes" id="UP000029646">
    <property type="component" value="Unassembled WGS sequence"/>
</dbReference>
<feature type="transmembrane region" description="Helical" evidence="1">
    <location>
        <begin position="31"/>
        <end position="51"/>
    </location>
</feature>
<feature type="transmembrane region" description="Helical" evidence="1">
    <location>
        <begin position="57"/>
        <end position="73"/>
    </location>
</feature>
<keyword evidence="1" id="KW-1133">Transmembrane helix</keyword>
<keyword evidence="1" id="KW-0472">Membrane</keyword>
<reference evidence="6" key="1">
    <citation type="journal article" date="2014" name="Genome Announc.">
        <title>Draft Genome Sequence of Marine Flavobacterium Jejuia pallidilutea Strain 11shimoA1 and Pigmentation Mutants.</title>
        <authorList>
            <person name="Takatani N."/>
            <person name="Nakanishi M."/>
            <person name="Meirelles P."/>
            <person name="Mino S."/>
            <person name="Suda W."/>
            <person name="Oshima K."/>
            <person name="Hattori M."/>
            <person name="Ohkuma M."/>
            <person name="Hosokawa M."/>
            <person name="Miyashita K."/>
            <person name="Thompson F.L."/>
            <person name="Niwa A."/>
            <person name="Sawabe T."/>
            <person name="Sawabe T."/>
        </authorList>
    </citation>
    <scope>NUCLEOTIDE SEQUENCE [LARGE SCALE GENOMIC DNA]</scope>
    <source>
        <strain evidence="6">JCM 19538</strain>
    </source>
</reference>
<dbReference type="EMBL" id="BBNS01000001">
    <property type="protein sequence ID" value="GAL69375.1"/>
    <property type="molecule type" value="Genomic_DNA"/>
</dbReference>
<dbReference type="EMBL" id="BBNR01000001">
    <property type="protein sequence ID" value="GAL65314.1"/>
    <property type="molecule type" value="Genomic_DNA"/>
</dbReference>
<evidence type="ECO:0000256" key="1">
    <source>
        <dbReference type="SAM" id="Phobius"/>
    </source>
</evidence>